<dbReference type="Pfam" id="PF01425">
    <property type="entry name" value="Amidase"/>
    <property type="match status" value="1"/>
</dbReference>
<gene>
    <name evidence="3" type="ORF">EGD98_15020</name>
</gene>
<dbReference type="InterPro" id="IPR020556">
    <property type="entry name" value="Amidase_CS"/>
</dbReference>
<dbReference type="InterPro" id="IPR023631">
    <property type="entry name" value="Amidase_dom"/>
</dbReference>
<dbReference type="AlphaFoldDB" id="A0A8J8CA65"/>
<feature type="region of interest" description="Disordered" evidence="1">
    <location>
        <begin position="494"/>
        <end position="542"/>
    </location>
</feature>
<evidence type="ECO:0000259" key="2">
    <source>
        <dbReference type="Pfam" id="PF01425"/>
    </source>
</evidence>
<dbReference type="Proteomes" id="UP000783863">
    <property type="component" value="Unassembled WGS sequence"/>
</dbReference>
<dbReference type="PANTHER" id="PTHR42678:SF5">
    <property type="entry name" value="GLUTAMYL-TRNA(GLN) AMIDOTRANSFERASE SUBUNIT A"/>
    <property type="match status" value="1"/>
</dbReference>
<evidence type="ECO:0000313" key="3">
    <source>
        <dbReference type="EMBL" id="MBX0304979.1"/>
    </source>
</evidence>
<dbReference type="Gene3D" id="3.90.1300.10">
    <property type="entry name" value="Amidase signature (AS) domain"/>
    <property type="match status" value="1"/>
</dbReference>
<dbReference type="InterPro" id="IPR036928">
    <property type="entry name" value="AS_sf"/>
</dbReference>
<comment type="caution">
    <text evidence="3">The sequence shown here is derived from an EMBL/GenBank/DDBJ whole genome shotgun (WGS) entry which is preliminary data.</text>
</comment>
<reference evidence="3" key="1">
    <citation type="submission" date="2021-06" db="EMBL/GenBank/DDBJ databases">
        <title>Halomicroarcula sp. F24A a new haloarchaeum isolated from saline soil.</title>
        <authorList>
            <person name="Duran-Viseras A."/>
            <person name="Sanchez-Porro C."/>
            <person name="Ventosa A."/>
        </authorList>
    </citation>
    <scope>NUCLEOTIDE SEQUENCE</scope>
    <source>
        <strain evidence="3">F24A</strain>
    </source>
</reference>
<sequence length="542" mass="58723">MPDDDFDPLEVTARDVVKKYRTGQLTVQEVVVRYLERIEEFEDELNAIIRINPHVLDRAGELDAALEAGEDVGPLHGVPIILKDNHDTADIPTTAGSVSMAESNPTDDATIVSEIRDAGGLVLAKANLSEFAFSYETISSFGGTTTNPYDTERHAGGSSGGSAAAMAANLGVLSTGSDTGGSVRVPSAACSLVGLRPSTGLISRDGIIPLALTEDTSGPMTRTVADTAMLLDVVVGYDSADPETSESIGETPHADGRSYTDYLRLDGLESARIGVYRDWVGPTEEEKEESDSDIVADANAVADVFDDALTELEEAGATVVDPVDAPSWDFVYSANVSSGDEFNRDINSYLSEVEDSDAPENLAEIVESGEYSPAISYIKEREEVDEDAVNENVEYLQTLSRRDDLQQSVLSTFAENDLDAIVYPATRHTAPHIDSDEPWGSNAQLTPALEFPSMTVPAGFTDESEMPVGIEFAVPEFEEERLIELGYAYEQQSQARRLPDSFGRLESSPDEWTSDKIESWNESQHKRQTAESQSEETTQSDD</sequence>
<dbReference type="PIRSF" id="PIRSF001221">
    <property type="entry name" value="Amidase_fungi"/>
    <property type="match status" value="1"/>
</dbReference>
<dbReference type="PANTHER" id="PTHR42678">
    <property type="entry name" value="AMIDASE"/>
    <property type="match status" value="1"/>
</dbReference>
<evidence type="ECO:0000313" key="4">
    <source>
        <dbReference type="Proteomes" id="UP000783863"/>
    </source>
</evidence>
<feature type="compositionally biased region" description="Basic and acidic residues" evidence="1">
    <location>
        <begin position="513"/>
        <end position="529"/>
    </location>
</feature>
<feature type="domain" description="Amidase" evidence="2">
    <location>
        <begin position="29"/>
        <end position="482"/>
    </location>
</feature>
<protein>
    <submittedName>
        <fullName evidence="3">Peptide amidase</fullName>
    </submittedName>
</protein>
<evidence type="ECO:0000256" key="1">
    <source>
        <dbReference type="SAM" id="MobiDB-lite"/>
    </source>
</evidence>
<dbReference type="RefSeq" id="WP_220589174.1">
    <property type="nucleotide sequence ID" value="NZ_RKLQ01000002.1"/>
</dbReference>
<keyword evidence="4" id="KW-1185">Reference proteome</keyword>
<organism evidence="3 4">
    <name type="scientific">Haloarcula salinisoli</name>
    <dbReference type="NCBI Taxonomy" id="2487746"/>
    <lineage>
        <taxon>Archaea</taxon>
        <taxon>Methanobacteriati</taxon>
        <taxon>Methanobacteriota</taxon>
        <taxon>Stenosarchaea group</taxon>
        <taxon>Halobacteria</taxon>
        <taxon>Halobacteriales</taxon>
        <taxon>Haloarculaceae</taxon>
        <taxon>Haloarcula</taxon>
    </lineage>
</organism>
<dbReference type="EMBL" id="RKLQ01000002">
    <property type="protein sequence ID" value="MBX0304979.1"/>
    <property type="molecule type" value="Genomic_DNA"/>
</dbReference>
<name>A0A8J8CA65_9EURY</name>
<accession>A0A8J8CA65</accession>
<dbReference type="PROSITE" id="PS00571">
    <property type="entry name" value="AMIDASES"/>
    <property type="match status" value="1"/>
</dbReference>
<feature type="compositionally biased region" description="Polar residues" evidence="1">
    <location>
        <begin position="530"/>
        <end position="542"/>
    </location>
</feature>
<dbReference type="SUPFAM" id="SSF75304">
    <property type="entry name" value="Amidase signature (AS) enzymes"/>
    <property type="match status" value="1"/>
</dbReference>
<proteinExistence type="predicted"/>